<evidence type="ECO:0000313" key="1">
    <source>
        <dbReference type="EMBL" id="TPE49504.1"/>
    </source>
</evidence>
<gene>
    <name evidence="1" type="ORF">FJM67_11705</name>
</gene>
<name>A0A501WMT4_9GAMM</name>
<dbReference type="Proteomes" id="UP000315901">
    <property type="component" value="Unassembled WGS sequence"/>
</dbReference>
<accession>A0A501WMT4</accession>
<dbReference type="EMBL" id="VFRR01000024">
    <property type="protein sequence ID" value="TPE49504.1"/>
    <property type="molecule type" value="Genomic_DNA"/>
</dbReference>
<keyword evidence="2" id="KW-1185">Reference proteome</keyword>
<evidence type="ECO:0000313" key="2">
    <source>
        <dbReference type="Proteomes" id="UP000315901"/>
    </source>
</evidence>
<reference evidence="1 2" key="1">
    <citation type="submission" date="2019-06" db="EMBL/GenBank/DDBJ databases">
        <title>A novel bacterium of genus Marinomonas, isolated from coastal sand.</title>
        <authorList>
            <person name="Huang H."/>
            <person name="Mo K."/>
            <person name="Hu Y."/>
        </authorList>
    </citation>
    <scope>NUCLEOTIDE SEQUENCE [LARGE SCALE GENOMIC DNA]</scope>
    <source>
        <strain evidence="1 2">HB171799</strain>
    </source>
</reference>
<dbReference type="AlphaFoldDB" id="A0A501WMT4"/>
<proteinExistence type="predicted"/>
<sequence>MIEVIKARCLDHGIEVKEVNQAYTSQIGKQKFSVPYGLTPNQLLGAQRSIVSNPILRVKPLYGHL</sequence>
<protein>
    <submittedName>
        <fullName evidence="1">Uncharacterized protein</fullName>
    </submittedName>
</protein>
<organism evidence="1 2">
    <name type="scientific">Maribrevibacterium harenarium</name>
    <dbReference type="NCBI Taxonomy" id="2589817"/>
    <lineage>
        <taxon>Bacteria</taxon>
        <taxon>Pseudomonadati</taxon>
        <taxon>Pseudomonadota</taxon>
        <taxon>Gammaproteobacteria</taxon>
        <taxon>Oceanospirillales</taxon>
        <taxon>Oceanospirillaceae</taxon>
        <taxon>Maribrevibacterium</taxon>
    </lineage>
</organism>
<comment type="caution">
    <text evidence="1">The sequence shown here is derived from an EMBL/GenBank/DDBJ whole genome shotgun (WGS) entry which is preliminary data.</text>
</comment>